<organism evidence="3 4">
    <name type="scientific">Salinomyces thailandicus</name>
    <dbReference type="NCBI Taxonomy" id="706561"/>
    <lineage>
        <taxon>Eukaryota</taxon>
        <taxon>Fungi</taxon>
        <taxon>Dikarya</taxon>
        <taxon>Ascomycota</taxon>
        <taxon>Pezizomycotina</taxon>
        <taxon>Dothideomycetes</taxon>
        <taxon>Dothideomycetidae</taxon>
        <taxon>Mycosphaerellales</taxon>
        <taxon>Teratosphaeriaceae</taxon>
        <taxon>Salinomyces</taxon>
    </lineage>
</organism>
<dbReference type="EMBL" id="NAJL01000034">
    <property type="protein sequence ID" value="TKA25509.1"/>
    <property type="molecule type" value="Genomic_DNA"/>
</dbReference>
<evidence type="ECO:0000256" key="2">
    <source>
        <dbReference type="SAM" id="MobiDB-lite"/>
    </source>
</evidence>
<evidence type="ECO:0000313" key="3">
    <source>
        <dbReference type="EMBL" id="TKA25509.1"/>
    </source>
</evidence>
<protein>
    <submittedName>
        <fullName evidence="3">Uncharacterized protein</fullName>
    </submittedName>
</protein>
<accession>A0A4V5N5H9</accession>
<sequence length="659" mass="74173">MVHSKEQQHAVTGRSLPFAALFRIQATQQTDIVRGLTGYGLVAGASTEARSFTMRDIRRRYRRNGFQLAAPEPDNHGEIRDPSYTMLSPAGEKLNRIRQILYDSVTPNPERSIDKTLPSDVVRDTSGRRAEVFLHTKSWHFAFVPQESRMRKDFTSLQDNLANGAVRDSCIISVPSDCFNFSDNSARCVLDRLRKLLARVPFELQKMGDGLKRTMLLHAMHSHQPEEDLPKMPFVIKKAVVDNIPALLMDITCFEPVVWTYAEISIALPIHNSPKNVAIPPPQGFYAFFGQAYGEPWLGVELPRLQQKQLFAIAAYIVSTFHLRCSTFRQVCVSLATMCHSYEVAILVKRGSTAVSGDDLSASTAPSYQGLTSGKIAEYNPVDRVVRATREITRLVPWVPNITGIVDDVSGHLVVQTINMRYLHTLDWLIAWSDGANAADIHRKHGTEQFSSGLAAGPLDPTYSGGATTTPLGKAQAGASQHDRGSRRRQSSSEEELGSPPRVARGEHTGDVSSARRQQELRARETSVELREGALERDLTQLQHDRDDLATRNASVRRARQVLQEGRQKLEQEQQEFESIKQQVARDAATRRQKRDDCRRQIQGLRVERTQRETAHRSRIEDLDNQRREEVQSVERFRTDVDGQIAILQAELLSLLDED</sequence>
<keyword evidence="1" id="KW-0175">Coiled coil</keyword>
<dbReference type="OrthoDB" id="3650698at2759"/>
<reference evidence="3 4" key="1">
    <citation type="submission" date="2017-03" db="EMBL/GenBank/DDBJ databases">
        <title>Genomes of endolithic fungi from Antarctica.</title>
        <authorList>
            <person name="Coleine C."/>
            <person name="Masonjones S."/>
            <person name="Stajich J.E."/>
        </authorList>
    </citation>
    <scope>NUCLEOTIDE SEQUENCE [LARGE SCALE GENOMIC DNA]</scope>
    <source>
        <strain evidence="3 4">CCFEE 6315</strain>
    </source>
</reference>
<feature type="region of interest" description="Disordered" evidence="2">
    <location>
        <begin position="452"/>
        <end position="529"/>
    </location>
</feature>
<comment type="caution">
    <text evidence="3">The sequence shown here is derived from an EMBL/GenBank/DDBJ whole genome shotgun (WGS) entry which is preliminary data.</text>
</comment>
<feature type="coiled-coil region" evidence="1">
    <location>
        <begin position="553"/>
        <end position="587"/>
    </location>
</feature>
<keyword evidence="4" id="KW-1185">Reference proteome</keyword>
<evidence type="ECO:0000313" key="4">
    <source>
        <dbReference type="Proteomes" id="UP000308549"/>
    </source>
</evidence>
<name>A0A4V5N5H9_9PEZI</name>
<dbReference type="AlphaFoldDB" id="A0A4V5N5H9"/>
<feature type="compositionally biased region" description="Basic and acidic residues" evidence="2">
    <location>
        <begin position="517"/>
        <end position="529"/>
    </location>
</feature>
<gene>
    <name evidence="3" type="ORF">B0A50_05370</name>
</gene>
<dbReference type="Proteomes" id="UP000308549">
    <property type="component" value="Unassembled WGS sequence"/>
</dbReference>
<proteinExistence type="predicted"/>
<evidence type="ECO:0000256" key="1">
    <source>
        <dbReference type="SAM" id="Coils"/>
    </source>
</evidence>